<name>A0A918UTA9_9CAUL</name>
<dbReference type="EMBL" id="BMZB01000002">
    <property type="protein sequence ID" value="GGZ32432.1"/>
    <property type="molecule type" value="Genomic_DNA"/>
</dbReference>
<accession>A0A918UTA9</accession>
<dbReference type="Gene3D" id="3.40.50.1820">
    <property type="entry name" value="alpha/beta hydrolase"/>
    <property type="match status" value="1"/>
</dbReference>
<feature type="domain" description="Peptidase S9 prolyl oligopeptidase catalytic" evidence="2">
    <location>
        <begin position="61"/>
        <end position="119"/>
    </location>
</feature>
<protein>
    <recommendedName>
        <fullName evidence="2">Peptidase S9 prolyl oligopeptidase catalytic domain-containing protein</fullName>
    </recommendedName>
</protein>
<reference evidence="3" key="2">
    <citation type="submission" date="2020-09" db="EMBL/GenBank/DDBJ databases">
        <authorList>
            <person name="Sun Q."/>
            <person name="Kim S."/>
        </authorList>
    </citation>
    <scope>NUCLEOTIDE SEQUENCE</scope>
    <source>
        <strain evidence="3">KCTC 32296</strain>
    </source>
</reference>
<dbReference type="PANTHER" id="PTHR42776:SF4">
    <property type="entry name" value="ACYLAMINO-ACID-RELEASING ENZYME"/>
    <property type="match status" value="1"/>
</dbReference>
<comment type="caution">
    <text evidence="3">The sequence shown here is derived from an EMBL/GenBank/DDBJ whole genome shotgun (WGS) entry which is preliminary data.</text>
</comment>
<gene>
    <name evidence="3" type="ORF">GCM10011273_18230</name>
</gene>
<dbReference type="PANTHER" id="PTHR42776">
    <property type="entry name" value="SERINE PEPTIDASE S9 FAMILY MEMBER"/>
    <property type="match status" value="1"/>
</dbReference>
<dbReference type="AlphaFoldDB" id="A0A918UTA9"/>
<dbReference type="Proteomes" id="UP000662572">
    <property type="component" value="Unassembled WGS sequence"/>
</dbReference>
<dbReference type="Pfam" id="PF00326">
    <property type="entry name" value="Peptidase_S9"/>
    <property type="match status" value="2"/>
</dbReference>
<dbReference type="InterPro" id="IPR029058">
    <property type="entry name" value="AB_hydrolase_fold"/>
</dbReference>
<evidence type="ECO:0000256" key="1">
    <source>
        <dbReference type="ARBA" id="ARBA00022801"/>
    </source>
</evidence>
<evidence type="ECO:0000313" key="3">
    <source>
        <dbReference type="EMBL" id="GGZ32432.1"/>
    </source>
</evidence>
<evidence type="ECO:0000313" key="4">
    <source>
        <dbReference type="Proteomes" id="UP000662572"/>
    </source>
</evidence>
<reference evidence="3" key="1">
    <citation type="journal article" date="2014" name="Int. J. Syst. Evol. Microbiol.">
        <title>Complete genome sequence of Corynebacterium casei LMG S-19264T (=DSM 44701T), isolated from a smear-ripened cheese.</title>
        <authorList>
            <consortium name="US DOE Joint Genome Institute (JGI-PGF)"/>
            <person name="Walter F."/>
            <person name="Albersmeier A."/>
            <person name="Kalinowski J."/>
            <person name="Ruckert C."/>
        </authorList>
    </citation>
    <scope>NUCLEOTIDE SEQUENCE</scope>
    <source>
        <strain evidence="3">KCTC 32296</strain>
    </source>
</reference>
<sequence>MVYAYPQSAPGFQSRLGRPNSSASWLFQALLSEGFAVFHAAFPVENAVAYNQPFEMAPREILPALDALDRRKDIKTGSYGFLGHSNGGYAALALGAQTDRFKAIVAASAFPDSFETDLAVTSEIRYLDCAPAIVQARRLYLEAPHVPYAYSADPVSGVDHYLNNSPLYNLKQYKTPTLLLYGEYDVALPAMEKTFLALQAAGVPAELDTYWADGHVLSNPRHVRDATERQVAWFKRWL</sequence>
<dbReference type="GO" id="GO:0006508">
    <property type="term" value="P:proteolysis"/>
    <property type="evidence" value="ECO:0007669"/>
    <property type="project" value="InterPro"/>
</dbReference>
<organism evidence="3 4">
    <name type="scientific">Asticcacaulis endophyticus</name>
    <dbReference type="NCBI Taxonomy" id="1395890"/>
    <lineage>
        <taxon>Bacteria</taxon>
        <taxon>Pseudomonadati</taxon>
        <taxon>Pseudomonadota</taxon>
        <taxon>Alphaproteobacteria</taxon>
        <taxon>Caulobacterales</taxon>
        <taxon>Caulobacteraceae</taxon>
        <taxon>Asticcacaulis</taxon>
    </lineage>
</organism>
<keyword evidence="4" id="KW-1185">Reference proteome</keyword>
<dbReference type="SUPFAM" id="SSF53474">
    <property type="entry name" value="alpha/beta-Hydrolases"/>
    <property type="match status" value="1"/>
</dbReference>
<feature type="domain" description="Peptidase S9 prolyl oligopeptidase catalytic" evidence="2">
    <location>
        <begin position="156"/>
        <end position="238"/>
    </location>
</feature>
<keyword evidence="1" id="KW-0378">Hydrolase</keyword>
<proteinExistence type="predicted"/>
<dbReference type="InterPro" id="IPR001375">
    <property type="entry name" value="Peptidase_S9_cat"/>
</dbReference>
<dbReference type="GO" id="GO:0004252">
    <property type="term" value="F:serine-type endopeptidase activity"/>
    <property type="evidence" value="ECO:0007669"/>
    <property type="project" value="TreeGrafter"/>
</dbReference>
<evidence type="ECO:0000259" key="2">
    <source>
        <dbReference type="Pfam" id="PF00326"/>
    </source>
</evidence>